<reference evidence="2 4" key="1">
    <citation type="submission" date="2017-04" db="EMBL/GenBank/DDBJ databases">
        <title>Kefir bacterial isolates.</title>
        <authorList>
            <person name="Kim Y."/>
            <person name="Blasche S."/>
            <person name="Patil K.R."/>
        </authorList>
    </citation>
    <scope>NUCLEOTIDE SEQUENCE [LARGE SCALE GENOMIC DNA]</scope>
    <source>
        <strain evidence="2 4">OG2</strain>
    </source>
</reference>
<dbReference type="SUPFAM" id="SSF51182">
    <property type="entry name" value="RmlC-like cupins"/>
    <property type="match status" value="1"/>
</dbReference>
<evidence type="ECO:0000313" key="2">
    <source>
        <dbReference type="EMBL" id="PAK97093.1"/>
    </source>
</evidence>
<dbReference type="Pfam" id="PF07883">
    <property type="entry name" value="Cupin_2"/>
    <property type="match status" value="1"/>
</dbReference>
<dbReference type="EMBL" id="CP065682">
    <property type="protein sequence ID" value="QPS34859.1"/>
    <property type="molecule type" value="Genomic_DNA"/>
</dbReference>
<dbReference type="KEGG" id="bcau:I6G59_05995"/>
<proteinExistence type="predicted"/>
<evidence type="ECO:0000259" key="1">
    <source>
        <dbReference type="Pfam" id="PF07883"/>
    </source>
</evidence>
<dbReference type="RefSeq" id="WP_095375092.1">
    <property type="nucleotide sequence ID" value="NZ_CP065682.1"/>
</dbReference>
<dbReference type="PANTHER" id="PTHR36440">
    <property type="entry name" value="PUTATIVE (AFU_ORTHOLOGUE AFUA_8G07350)-RELATED"/>
    <property type="match status" value="1"/>
</dbReference>
<dbReference type="InterPro" id="IPR014710">
    <property type="entry name" value="RmlC-like_jellyroll"/>
</dbReference>
<dbReference type="Gene3D" id="2.60.120.10">
    <property type="entry name" value="Jelly Rolls"/>
    <property type="match status" value="1"/>
</dbReference>
<name>A0A269ZH31_9MICO</name>
<reference evidence="3 5" key="2">
    <citation type="submission" date="2020-12" db="EMBL/GenBank/DDBJ databases">
        <title>FDA dAtabase for Regulatory Grade micrObial Sequences (FDA-ARGOS): Supporting development and validation of Infectious Disease Dx tests.</title>
        <authorList>
            <person name="Sproer C."/>
            <person name="Gronow S."/>
            <person name="Severitt S."/>
            <person name="Schroder I."/>
            <person name="Tallon L."/>
            <person name="Sadzewicz L."/>
            <person name="Zhao X."/>
            <person name="Boylan J."/>
            <person name="Ott S."/>
            <person name="Bowen H."/>
            <person name="Vavikolanu K."/>
            <person name="Mehta A."/>
            <person name="Aluvathingal J."/>
            <person name="Nadendla S."/>
            <person name="Lowell S."/>
            <person name="Myers T."/>
            <person name="Yan Y."/>
            <person name="Sichtig H."/>
        </authorList>
    </citation>
    <scope>NUCLEOTIDE SEQUENCE [LARGE SCALE GENOMIC DNA]</scope>
    <source>
        <strain evidence="3 5">FDAARGOS_902</strain>
    </source>
</reference>
<dbReference type="InterPro" id="IPR013096">
    <property type="entry name" value="Cupin_2"/>
</dbReference>
<dbReference type="Proteomes" id="UP000216867">
    <property type="component" value="Unassembled WGS sequence"/>
</dbReference>
<evidence type="ECO:0000313" key="5">
    <source>
        <dbReference type="Proteomes" id="UP000594979"/>
    </source>
</evidence>
<dbReference type="InterPro" id="IPR053146">
    <property type="entry name" value="QDO-like"/>
</dbReference>
<evidence type="ECO:0000313" key="3">
    <source>
        <dbReference type="EMBL" id="QPS34859.1"/>
    </source>
</evidence>
<dbReference type="EMBL" id="NCWY01000001">
    <property type="protein sequence ID" value="PAK97093.1"/>
    <property type="molecule type" value="Genomic_DNA"/>
</dbReference>
<dbReference type="PANTHER" id="PTHR36440:SF1">
    <property type="entry name" value="PUTATIVE (AFU_ORTHOLOGUE AFUA_8G07350)-RELATED"/>
    <property type="match status" value="1"/>
</dbReference>
<dbReference type="AlphaFoldDB" id="A0A269ZH31"/>
<evidence type="ECO:0000313" key="4">
    <source>
        <dbReference type="Proteomes" id="UP000216867"/>
    </source>
</evidence>
<protein>
    <submittedName>
        <fullName evidence="3">Cupin domain-containing protein</fullName>
    </submittedName>
</protein>
<dbReference type="InterPro" id="IPR011051">
    <property type="entry name" value="RmlC_Cupin_sf"/>
</dbReference>
<accession>A0A269ZH31</accession>
<sequence>MITVTTREDTLLDGSATARFIGDDHGADVSFFWVDAAPGKGPDFHWHPYTETWVVLEGSALLEADGESVDARPGDIVTVGADTVHRFRVTGEGNLRMLCIHASPTMIQTFVDEA</sequence>
<organism evidence="2 4">
    <name type="scientific">Brevibacterium casei</name>
    <dbReference type="NCBI Taxonomy" id="33889"/>
    <lineage>
        <taxon>Bacteria</taxon>
        <taxon>Bacillati</taxon>
        <taxon>Actinomycetota</taxon>
        <taxon>Actinomycetes</taxon>
        <taxon>Micrococcales</taxon>
        <taxon>Brevibacteriaceae</taxon>
        <taxon>Brevibacterium</taxon>
    </lineage>
</organism>
<gene>
    <name evidence="2" type="ORF">B8X04_00495</name>
    <name evidence="3" type="ORF">I6G59_05995</name>
</gene>
<feature type="domain" description="Cupin type-2" evidence="1">
    <location>
        <begin position="33"/>
        <end position="100"/>
    </location>
</feature>
<dbReference type="Proteomes" id="UP000594979">
    <property type="component" value="Chromosome"/>
</dbReference>